<keyword evidence="3" id="KW-1185">Reference proteome</keyword>
<feature type="compositionally biased region" description="Basic and acidic residues" evidence="1">
    <location>
        <begin position="21"/>
        <end position="36"/>
    </location>
</feature>
<name>A0ABP6NVD1_9ACTN</name>
<gene>
    <name evidence="2" type="ORF">GCM10010466_52960</name>
</gene>
<evidence type="ECO:0000313" key="2">
    <source>
        <dbReference type="EMBL" id="GAA3155438.1"/>
    </source>
</evidence>
<dbReference type="EMBL" id="BAAAUT010000051">
    <property type="protein sequence ID" value="GAA3155438.1"/>
    <property type="molecule type" value="Genomic_DNA"/>
</dbReference>
<evidence type="ECO:0000256" key="1">
    <source>
        <dbReference type="SAM" id="MobiDB-lite"/>
    </source>
</evidence>
<feature type="region of interest" description="Disordered" evidence="1">
    <location>
        <begin position="1"/>
        <end position="61"/>
    </location>
</feature>
<protein>
    <submittedName>
        <fullName evidence="2">Uncharacterized protein</fullName>
    </submittedName>
</protein>
<evidence type="ECO:0000313" key="3">
    <source>
        <dbReference type="Proteomes" id="UP001500320"/>
    </source>
</evidence>
<accession>A0ABP6NVD1</accession>
<sequence>MRTSIRRPAAGGLKALAAPEARLDDSPARPGRERGRAGAGGGVRRPAGKARDGASARRCRA</sequence>
<dbReference type="Proteomes" id="UP001500320">
    <property type="component" value="Unassembled WGS sequence"/>
</dbReference>
<organism evidence="2 3">
    <name type="scientific">Planomonospora alba</name>
    <dbReference type="NCBI Taxonomy" id="161354"/>
    <lineage>
        <taxon>Bacteria</taxon>
        <taxon>Bacillati</taxon>
        <taxon>Actinomycetota</taxon>
        <taxon>Actinomycetes</taxon>
        <taxon>Streptosporangiales</taxon>
        <taxon>Streptosporangiaceae</taxon>
        <taxon>Planomonospora</taxon>
    </lineage>
</organism>
<proteinExistence type="predicted"/>
<feature type="compositionally biased region" description="Low complexity" evidence="1">
    <location>
        <begin position="8"/>
        <end position="20"/>
    </location>
</feature>
<comment type="caution">
    <text evidence="2">The sequence shown here is derived from an EMBL/GenBank/DDBJ whole genome shotgun (WGS) entry which is preliminary data.</text>
</comment>
<reference evidence="3" key="1">
    <citation type="journal article" date="2019" name="Int. J. Syst. Evol. Microbiol.">
        <title>The Global Catalogue of Microorganisms (GCM) 10K type strain sequencing project: providing services to taxonomists for standard genome sequencing and annotation.</title>
        <authorList>
            <consortium name="The Broad Institute Genomics Platform"/>
            <consortium name="The Broad Institute Genome Sequencing Center for Infectious Disease"/>
            <person name="Wu L."/>
            <person name="Ma J."/>
        </authorList>
    </citation>
    <scope>NUCLEOTIDE SEQUENCE [LARGE SCALE GENOMIC DNA]</scope>
    <source>
        <strain evidence="3">JCM 9373</strain>
    </source>
</reference>